<evidence type="ECO:0000256" key="5">
    <source>
        <dbReference type="SAM" id="MobiDB-lite"/>
    </source>
</evidence>
<organism evidence="8 9">
    <name type="scientific">Kipferlia bialata</name>
    <dbReference type="NCBI Taxonomy" id="797122"/>
    <lineage>
        <taxon>Eukaryota</taxon>
        <taxon>Metamonada</taxon>
        <taxon>Carpediemonas-like organisms</taxon>
        <taxon>Kipferlia</taxon>
    </lineage>
</organism>
<feature type="region of interest" description="Disordered" evidence="5">
    <location>
        <begin position="502"/>
        <end position="589"/>
    </location>
</feature>
<sequence>MSVDIRDTAAPGERPERERGREGGSIEMPTHEGEGVRDVCDREAWDEAADEVTHTTKYSSVSQSTFNMSNSILGAGILSLAYGLAESGIFLGLFLTALCVILHRVSLRTIVRMTHITGCGTYQDLVRVLVGPQMASLVPLFGIAIYFGACIAYYMVAGDYLKEIFPSLSLFAAKIIMSLPMLGLSLLPSLERLSIVSLFALLACLASTIFVTGAFIVAAFKGELNPVWLPEDPVTAIGNTFALMSGAFAGENIIVILFTNLGGSASARLKQIRQVIDMALGFVCFLNTLMAASGSLMFGSSTMDNLLMNFPSTNILCNVVKVMMLVVLVCSYPLLMAVNVLSIGEIVDRKGDGVLSRRGTVTWLIVMYIFVVIIGSLADSISTILSLSFATAGSMMFFILPGFMALRLPRKGEAPVLGASALPPLEAVPGETEMERERRLDLQQRHNRTGTSSVLAVVGMLTDIDIVIQNSHVPVDPSLGAVSEVMGVVRDRVNSLVAPVGSLPDRETVPIQRRRGRASSTSNTKSPDISPGAKRGRHRSTSISLAQHWHKVEAEREREREEEEERVLQRLQQQQRERERGGESALSHVSLSPDTIEVDAVEAAVAVETDTFVEADVSVPSDAKDVLSLPVRVNAVAVVLIAVGAMNAFLKIKTFF</sequence>
<feature type="compositionally biased region" description="Polar residues" evidence="5">
    <location>
        <begin position="518"/>
        <end position="527"/>
    </location>
</feature>
<keyword evidence="2 6" id="KW-0812">Transmembrane</keyword>
<feature type="transmembrane region" description="Helical" evidence="6">
    <location>
        <begin position="137"/>
        <end position="156"/>
    </location>
</feature>
<evidence type="ECO:0000259" key="7">
    <source>
        <dbReference type="Pfam" id="PF01490"/>
    </source>
</evidence>
<feature type="transmembrane region" description="Helical" evidence="6">
    <location>
        <begin position="199"/>
        <end position="220"/>
    </location>
</feature>
<feature type="transmembrane region" description="Helical" evidence="6">
    <location>
        <begin position="72"/>
        <end position="102"/>
    </location>
</feature>
<evidence type="ECO:0000256" key="6">
    <source>
        <dbReference type="SAM" id="Phobius"/>
    </source>
</evidence>
<reference evidence="8 9" key="1">
    <citation type="journal article" date="2018" name="PLoS ONE">
        <title>The draft genome of Kipferlia bialata reveals reductive genome evolution in fornicate parasites.</title>
        <authorList>
            <person name="Tanifuji G."/>
            <person name="Takabayashi S."/>
            <person name="Kume K."/>
            <person name="Takagi M."/>
            <person name="Nakayama T."/>
            <person name="Kamikawa R."/>
            <person name="Inagaki Y."/>
            <person name="Hashimoto T."/>
        </authorList>
    </citation>
    <scope>NUCLEOTIDE SEQUENCE [LARGE SCALE GENOMIC DNA]</scope>
    <source>
        <strain evidence="8">NY0173</strain>
    </source>
</reference>
<dbReference type="InterPro" id="IPR013057">
    <property type="entry name" value="AA_transpt_TM"/>
</dbReference>
<comment type="caution">
    <text evidence="8">The sequence shown here is derived from an EMBL/GenBank/DDBJ whole genome shotgun (WGS) entry which is preliminary data.</text>
</comment>
<dbReference type="Pfam" id="PF01490">
    <property type="entry name" value="Aa_trans"/>
    <property type="match status" value="1"/>
</dbReference>
<evidence type="ECO:0000313" key="8">
    <source>
        <dbReference type="EMBL" id="GIQ81965.1"/>
    </source>
</evidence>
<keyword evidence="3 6" id="KW-1133">Transmembrane helix</keyword>
<evidence type="ECO:0000256" key="3">
    <source>
        <dbReference type="ARBA" id="ARBA00022989"/>
    </source>
</evidence>
<comment type="subcellular location">
    <subcellularLocation>
        <location evidence="1">Membrane</location>
        <topology evidence="1">Multi-pass membrane protein</topology>
    </subcellularLocation>
</comment>
<proteinExistence type="predicted"/>
<feature type="domain" description="Amino acid transporter transmembrane" evidence="7">
    <location>
        <begin position="59"/>
        <end position="409"/>
    </location>
</feature>
<feature type="transmembrane region" description="Helical" evidence="6">
    <location>
        <begin position="240"/>
        <end position="263"/>
    </location>
</feature>
<feature type="transmembrane region" description="Helical" evidence="6">
    <location>
        <begin position="275"/>
        <end position="299"/>
    </location>
</feature>
<keyword evidence="4 6" id="KW-0472">Membrane</keyword>
<dbReference type="GO" id="GO:0015179">
    <property type="term" value="F:L-amino acid transmembrane transporter activity"/>
    <property type="evidence" value="ECO:0007669"/>
    <property type="project" value="TreeGrafter"/>
</dbReference>
<evidence type="ECO:0000256" key="1">
    <source>
        <dbReference type="ARBA" id="ARBA00004141"/>
    </source>
</evidence>
<feature type="transmembrane region" description="Helical" evidence="6">
    <location>
        <begin position="384"/>
        <end position="406"/>
    </location>
</feature>
<dbReference type="OrthoDB" id="655540at2759"/>
<dbReference type="EMBL" id="BDIP01000547">
    <property type="protein sequence ID" value="GIQ81965.1"/>
    <property type="molecule type" value="Genomic_DNA"/>
</dbReference>
<evidence type="ECO:0000256" key="2">
    <source>
        <dbReference type="ARBA" id="ARBA00022692"/>
    </source>
</evidence>
<evidence type="ECO:0000313" key="9">
    <source>
        <dbReference type="Proteomes" id="UP000265618"/>
    </source>
</evidence>
<name>A0A9K3CTB2_9EUKA</name>
<feature type="transmembrane region" description="Helical" evidence="6">
    <location>
        <begin position="168"/>
        <end position="187"/>
    </location>
</feature>
<dbReference type="Proteomes" id="UP000265618">
    <property type="component" value="Unassembled WGS sequence"/>
</dbReference>
<feature type="transmembrane region" description="Helical" evidence="6">
    <location>
        <begin position="631"/>
        <end position="650"/>
    </location>
</feature>
<protein>
    <recommendedName>
        <fullName evidence="7">Amino acid transporter transmembrane domain-containing protein</fullName>
    </recommendedName>
</protein>
<gene>
    <name evidence="8" type="ORF">KIPB_003019</name>
</gene>
<dbReference type="GO" id="GO:0016020">
    <property type="term" value="C:membrane"/>
    <property type="evidence" value="ECO:0007669"/>
    <property type="project" value="UniProtKB-SubCell"/>
</dbReference>
<dbReference type="PANTHER" id="PTHR22950">
    <property type="entry name" value="AMINO ACID TRANSPORTER"/>
    <property type="match status" value="1"/>
</dbReference>
<accession>A0A9K3CTB2</accession>
<feature type="region of interest" description="Disordered" evidence="5">
    <location>
        <begin position="1"/>
        <end position="36"/>
    </location>
</feature>
<evidence type="ECO:0000256" key="4">
    <source>
        <dbReference type="ARBA" id="ARBA00023136"/>
    </source>
</evidence>
<keyword evidence="9" id="KW-1185">Reference proteome</keyword>
<feature type="transmembrane region" description="Helical" evidence="6">
    <location>
        <begin position="361"/>
        <end position="378"/>
    </location>
</feature>
<dbReference type="AlphaFoldDB" id="A0A9K3CTB2"/>
<feature type="transmembrane region" description="Helical" evidence="6">
    <location>
        <begin position="319"/>
        <end position="341"/>
    </location>
</feature>
<feature type="compositionally biased region" description="Basic and acidic residues" evidence="5">
    <location>
        <begin position="550"/>
        <end position="559"/>
    </location>
</feature>